<dbReference type="AlphaFoldDB" id="A0A1C3WE29"/>
<keyword evidence="2" id="KW-1185">Reference proteome</keyword>
<reference evidence="2" key="1">
    <citation type="submission" date="2016-08" db="EMBL/GenBank/DDBJ databases">
        <authorList>
            <person name="Varghese N."/>
            <person name="Submissions Spin"/>
        </authorList>
    </citation>
    <scope>NUCLEOTIDE SEQUENCE [LARGE SCALE GENOMIC DNA]</scope>
    <source>
        <strain evidence="2">HAMBI 2971</strain>
    </source>
</reference>
<sequence>MSEFERRGAADALAGSREMVERQLRYGFKSELEWRIGKFALAGPYRKGVSAEEALAVAADPSRKIDIKVHKRLWMGTDFDVRPQISGLTSKLLAISGELDWLVPPSNKDELLSLKLDARYFVVPSVAHNAHYAARQIVLNEIEDFLSS</sequence>
<protein>
    <recommendedName>
        <fullName evidence="3">TAP-like protein</fullName>
    </recommendedName>
</protein>
<dbReference type="OrthoDB" id="9796770at2"/>
<evidence type="ECO:0000313" key="1">
    <source>
        <dbReference type="EMBL" id="SCB37954.1"/>
    </source>
</evidence>
<evidence type="ECO:0000313" key="2">
    <source>
        <dbReference type="Proteomes" id="UP000199435"/>
    </source>
</evidence>
<accession>A0A1C3WE29</accession>
<dbReference type="Proteomes" id="UP000199435">
    <property type="component" value="Unassembled WGS sequence"/>
</dbReference>
<dbReference type="STRING" id="411945.GA0061102_102733"/>
<dbReference type="InterPro" id="IPR029058">
    <property type="entry name" value="AB_hydrolase_fold"/>
</dbReference>
<evidence type="ECO:0008006" key="3">
    <source>
        <dbReference type="Google" id="ProtNLM"/>
    </source>
</evidence>
<dbReference type="RefSeq" id="WP_092852630.1">
    <property type="nucleotide sequence ID" value="NZ_FMAH01000027.1"/>
</dbReference>
<dbReference type="SUPFAM" id="SSF53474">
    <property type="entry name" value="alpha/beta-Hydrolases"/>
    <property type="match status" value="1"/>
</dbReference>
<proteinExistence type="predicted"/>
<name>A0A1C3WE29_9HYPH</name>
<organism evidence="1 2">
    <name type="scientific">Rhizobium miluonense</name>
    <dbReference type="NCBI Taxonomy" id="411945"/>
    <lineage>
        <taxon>Bacteria</taxon>
        <taxon>Pseudomonadati</taxon>
        <taxon>Pseudomonadota</taxon>
        <taxon>Alphaproteobacteria</taxon>
        <taxon>Hyphomicrobiales</taxon>
        <taxon>Rhizobiaceae</taxon>
        <taxon>Rhizobium/Agrobacterium group</taxon>
        <taxon>Rhizobium</taxon>
    </lineage>
</organism>
<dbReference type="EMBL" id="FMAH01000027">
    <property type="protein sequence ID" value="SCB37954.1"/>
    <property type="molecule type" value="Genomic_DNA"/>
</dbReference>
<dbReference type="Gene3D" id="3.40.50.1820">
    <property type="entry name" value="alpha/beta hydrolase"/>
    <property type="match status" value="1"/>
</dbReference>
<gene>
    <name evidence="1" type="ORF">GA0061102_102733</name>
</gene>